<evidence type="ECO:0000313" key="2">
    <source>
        <dbReference type="EMBL" id="GHH74904.1"/>
    </source>
</evidence>
<reference evidence="2" key="1">
    <citation type="journal article" date="2014" name="Int. J. Syst. Evol. Microbiol.">
        <title>Complete genome sequence of Corynebacterium casei LMG S-19264T (=DSM 44701T), isolated from a smear-ripened cheese.</title>
        <authorList>
            <consortium name="US DOE Joint Genome Institute (JGI-PGF)"/>
            <person name="Walter F."/>
            <person name="Albersmeier A."/>
            <person name="Kalinowski J."/>
            <person name="Ruckert C."/>
        </authorList>
    </citation>
    <scope>NUCLEOTIDE SEQUENCE</scope>
    <source>
        <strain evidence="2">CGMCC 4.7398</strain>
    </source>
</reference>
<evidence type="ECO:0000256" key="1">
    <source>
        <dbReference type="SAM" id="MobiDB-lite"/>
    </source>
</evidence>
<protein>
    <submittedName>
        <fullName evidence="2">Uncharacterized protein</fullName>
    </submittedName>
</protein>
<dbReference type="EMBL" id="BNAS01000004">
    <property type="protein sequence ID" value="GHH74904.1"/>
    <property type="molecule type" value="Genomic_DNA"/>
</dbReference>
<dbReference type="AlphaFoldDB" id="A0A919KWR7"/>
<feature type="region of interest" description="Disordered" evidence="1">
    <location>
        <begin position="54"/>
        <end position="108"/>
    </location>
</feature>
<evidence type="ECO:0000313" key="3">
    <source>
        <dbReference type="Proteomes" id="UP000627369"/>
    </source>
</evidence>
<name>A0A919KWR7_9MICO</name>
<dbReference type="RefSeq" id="WP_189670054.1">
    <property type="nucleotide sequence ID" value="NZ_BNAS01000004.1"/>
</dbReference>
<gene>
    <name evidence="2" type="ORF">GCM10017772_29940</name>
</gene>
<proteinExistence type="predicted"/>
<feature type="compositionally biased region" description="Basic and acidic residues" evidence="1">
    <location>
        <begin position="73"/>
        <end position="82"/>
    </location>
</feature>
<dbReference type="Proteomes" id="UP000627369">
    <property type="component" value="Unassembled WGS sequence"/>
</dbReference>
<comment type="caution">
    <text evidence="2">The sequence shown here is derived from an EMBL/GenBank/DDBJ whole genome shotgun (WGS) entry which is preliminary data.</text>
</comment>
<sequence length="108" mass="12186">MTFGLTILATAPDTSDNEIRVQALRCAAEWDHPEGDLDARIVAFYEVLRGVHTDIGPASRSEENPWASSPLEHWNRPRDHQPATRLGRRRRRHPPTCDPALEPPEAES</sequence>
<accession>A0A919KWR7</accession>
<organism evidence="2 3">
    <name type="scientific">Promicromonospora soli</name>
    <dbReference type="NCBI Taxonomy" id="2035533"/>
    <lineage>
        <taxon>Bacteria</taxon>
        <taxon>Bacillati</taxon>
        <taxon>Actinomycetota</taxon>
        <taxon>Actinomycetes</taxon>
        <taxon>Micrococcales</taxon>
        <taxon>Promicromonosporaceae</taxon>
        <taxon>Promicromonospora</taxon>
    </lineage>
</organism>
<reference evidence="2" key="2">
    <citation type="submission" date="2020-09" db="EMBL/GenBank/DDBJ databases">
        <authorList>
            <person name="Sun Q."/>
            <person name="Zhou Y."/>
        </authorList>
    </citation>
    <scope>NUCLEOTIDE SEQUENCE</scope>
    <source>
        <strain evidence="2">CGMCC 4.7398</strain>
    </source>
</reference>
<keyword evidence="3" id="KW-1185">Reference proteome</keyword>